<dbReference type="EMBL" id="JABWDY010038045">
    <property type="protein sequence ID" value="KAF5179982.1"/>
    <property type="molecule type" value="Genomic_DNA"/>
</dbReference>
<keyword evidence="2" id="KW-1185">Reference proteome</keyword>
<comment type="caution">
    <text evidence="1">The sequence shown here is derived from an EMBL/GenBank/DDBJ whole genome shotgun (WGS) entry which is preliminary data.</text>
</comment>
<accession>A0A7J6V6E5</accession>
<dbReference type="AlphaFoldDB" id="A0A7J6V6E5"/>
<gene>
    <name evidence="1" type="ORF">FRX31_030433</name>
</gene>
<sequence>MGNNVKSIIPHAAVLMMLSSCGYLEEDWPVVLCAMLVIISMLKHVLEEYLVSPLLFLEFFFNHLFFRVSSLGVSLGYFINTGSFIDAPMVNFPTLQPRLFRHFEL</sequence>
<dbReference type="PROSITE" id="PS51257">
    <property type="entry name" value="PROKAR_LIPOPROTEIN"/>
    <property type="match status" value="1"/>
</dbReference>
<name>A0A7J6V6E5_THATH</name>
<reference evidence="1 2" key="1">
    <citation type="submission" date="2020-06" db="EMBL/GenBank/DDBJ databases">
        <title>Transcriptomic and genomic resources for Thalictrum thalictroides and T. hernandezii: Facilitating candidate gene discovery in an emerging model plant lineage.</title>
        <authorList>
            <person name="Arias T."/>
            <person name="Riano-Pachon D.M."/>
            <person name="Di Stilio V.S."/>
        </authorList>
    </citation>
    <scope>NUCLEOTIDE SEQUENCE [LARGE SCALE GENOMIC DNA]</scope>
    <source>
        <strain evidence="2">cv. WT478/WT964</strain>
        <tissue evidence="1">Leaves</tissue>
    </source>
</reference>
<proteinExistence type="predicted"/>
<organism evidence="1 2">
    <name type="scientific">Thalictrum thalictroides</name>
    <name type="common">Rue-anemone</name>
    <name type="synonym">Anemone thalictroides</name>
    <dbReference type="NCBI Taxonomy" id="46969"/>
    <lineage>
        <taxon>Eukaryota</taxon>
        <taxon>Viridiplantae</taxon>
        <taxon>Streptophyta</taxon>
        <taxon>Embryophyta</taxon>
        <taxon>Tracheophyta</taxon>
        <taxon>Spermatophyta</taxon>
        <taxon>Magnoliopsida</taxon>
        <taxon>Ranunculales</taxon>
        <taxon>Ranunculaceae</taxon>
        <taxon>Thalictroideae</taxon>
        <taxon>Thalictrum</taxon>
    </lineage>
</organism>
<evidence type="ECO:0000313" key="1">
    <source>
        <dbReference type="EMBL" id="KAF5179982.1"/>
    </source>
</evidence>
<dbReference type="Proteomes" id="UP000554482">
    <property type="component" value="Unassembled WGS sequence"/>
</dbReference>
<evidence type="ECO:0000313" key="2">
    <source>
        <dbReference type="Proteomes" id="UP000554482"/>
    </source>
</evidence>
<protein>
    <submittedName>
        <fullName evidence="1">Uncharacterized protein</fullName>
    </submittedName>
</protein>